<dbReference type="SUPFAM" id="SSF55347">
    <property type="entry name" value="Glyceraldehyde-3-phosphate dehydrogenase-like, C-terminal domain"/>
    <property type="match status" value="1"/>
</dbReference>
<organism evidence="4 5">
    <name type="scientific">candidate division WOR-1 bacterium DG_54_3</name>
    <dbReference type="NCBI Taxonomy" id="1703775"/>
    <lineage>
        <taxon>Bacteria</taxon>
        <taxon>Bacillati</taxon>
        <taxon>Saganbacteria</taxon>
    </lineage>
</organism>
<dbReference type="SUPFAM" id="SSF51735">
    <property type="entry name" value="NAD(P)-binding Rossmann-fold domains"/>
    <property type="match status" value="1"/>
</dbReference>
<dbReference type="PANTHER" id="PTHR43249">
    <property type="entry name" value="UDP-N-ACETYL-2-AMINO-2-DEOXY-D-GLUCURONATE OXIDASE"/>
    <property type="match status" value="1"/>
</dbReference>
<gene>
    <name evidence="4" type="ORF">AMJ44_11680</name>
</gene>
<dbReference type="Pfam" id="PF02894">
    <property type="entry name" value="GFO_IDH_MocA_C"/>
    <property type="match status" value="1"/>
</dbReference>
<evidence type="ECO:0000256" key="1">
    <source>
        <dbReference type="ARBA" id="ARBA00010928"/>
    </source>
</evidence>
<comment type="similarity">
    <text evidence="1">Belongs to the Gfo/Idh/MocA family.</text>
</comment>
<dbReference type="InterPro" id="IPR036291">
    <property type="entry name" value="NAD(P)-bd_dom_sf"/>
</dbReference>
<dbReference type="InterPro" id="IPR052515">
    <property type="entry name" value="Gfo/Idh/MocA_Oxidoreductase"/>
</dbReference>
<sequence>MSDRKIEFGLVGCGSVSKKHILSIERIEDAEIKAICDVDPEIAKAVGEENGFPYYTDYLEMAEREDFDVFSILTPSGHHARAILELVRFGRHFVVEKPLALRIEDADKVIQACDKSGLKIFVVKQNRCNLPVRMLKAAIEAGRFGKIVMGTVRVRWCRRQSYYDEKKWRGTWANDGGVLTNQASHHIDMLSWLLGDVESVMALTTTRLAKIETEDTGVAVLRFTSGALGLIEATTATRPEDLEGSISILGEKGSVEIGGFYMNELKTWKFENPVPDDKVIFEKWGKNPNIWAWNHTEYMKDVVKSIKQNTRGLVEGLEGLKSLDMINAIYKSAETRKMVSLRSRPRFRRLGM</sequence>
<feature type="domain" description="Gfo/Idh/MocA-like oxidoreductase N-terminal" evidence="2">
    <location>
        <begin position="7"/>
        <end position="122"/>
    </location>
</feature>
<dbReference type="PATRIC" id="fig|1703775.3.peg.1293"/>
<protein>
    <submittedName>
        <fullName evidence="4">Oxidoreductase</fullName>
    </submittedName>
</protein>
<evidence type="ECO:0000313" key="4">
    <source>
        <dbReference type="EMBL" id="KPJ64976.1"/>
    </source>
</evidence>
<evidence type="ECO:0000313" key="5">
    <source>
        <dbReference type="Proteomes" id="UP000051861"/>
    </source>
</evidence>
<dbReference type="InterPro" id="IPR000683">
    <property type="entry name" value="Gfo/Idh/MocA-like_OxRdtase_N"/>
</dbReference>
<evidence type="ECO:0000259" key="3">
    <source>
        <dbReference type="Pfam" id="PF02894"/>
    </source>
</evidence>
<reference evidence="4 5" key="1">
    <citation type="journal article" date="2015" name="Microbiome">
        <title>Genomic resolution of linkages in carbon, nitrogen, and sulfur cycling among widespread estuary sediment bacteria.</title>
        <authorList>
            <person name="Baker B.J."/>
            <person name="Lazar C.S."/>
            <person name="Teske A.P."/>
            <person name="Dick G.J."/>
        </authorList>
    </citation>
    <scope>NUCLEOTIDE SEQUENCE [LARGE SCALE GENOMIC DNA]</scope>
    <source>
        <strain evidence="4">DG_54_3</strain>
    </source>
</reference>
<dbReference type="Gene3D" id="3.30.360.10">
    <property type="entry name" value="Dihydrodipicolinate Reductase, domain 2"/>
    <property type="match status" value="1"/>
</dbReference>
<dbReference type="Proteomes" id="UP000051861">
    <property type="component" value="Unassembled WGS sequence"/>
</dbReference>
<proteinExistence type="inferred from homology"/>
<dbReference type="AlphaFoldDB" id="A0A0S7XR73"/>
<dbReference type="Pfam" id="PF01408">
    <property type="entry name" value="GFO_IDH_MocA"/>
    <property type="match status" value="1"/>
</dbReference>
<feature type="domain" description="Gfo/Idh/MocA-like oxidoreductase C-terminal" evidence="3">
    <location>
        <begin position="136"/>
        <end position="341"/>
    </location>
</feature>
<comment type="caution">
    <text evidence="4">The sequence shown here is derived from an EMBL/GenBank/DDBJ whole genome shotgun (WGS) entry which is preliminary data.</text>
</comment>
<dbReference type="InterPro" id="IPR004104">
    <property type="entry name" value="Gfo/Idh/MocA-like_OxRdtase_C"/>
</dbReference>
<name>A0A0S7XR73_UNCSA</name>
<accession>A0A0S7XR73</accession>
<dbReference type="GO" id="GO:0000166">
    <property type="term" value="F:nucleotide binding"/>
    <property type="evidence" value="ECO:0007669"/>
    <property type="project" value="InterPro"/>
</dbReference>
<dbReference type="Gene3D" id="3.40.50.720">
    <property type="entry name" value="NAD(P)-binding Rossmann-like Domain"/>
    <property type="match status" value="1"/>
</dbReference>
<dbReference type="PANTHER" id="PTHR43249:SF1">
    <property type="entry name" value="D-GLUCOSIDE 3-DEHYDROGENASE"/>
    <property type="match status" value="1"/>
</dbReference>
<dbReference type="EMBL" id="LIZX01000152">
    <property type="protein sequence ID" value="KPJ64976.1"/>
    <property type="molecule type" value="Genomic_DNA"/>
</dbReference>
<evidence type="ECO:0000259" key="2">
    <source>
        <dbReference type="Pfam" id="PF01408"/>
    </source>
</evidence>